<proteinExistence type="predicted"/>
<gene>
    <name evidence="2" type="ORF">HHI36_010471</name>
</gene>
<sequence>MCGNFLKTWVYLVSVLVLSETSNKIQKRDFGDFGDFNDLGTVTTTFNAVMYDPYEHSTQYRIYHKRHPRHNHHHHRRRTRSQKKPIYALISCSSNPCDPPELKDQQNKIEVPQVRRADYSVFSTDIDPLISSPDVTLVSRFNIPKYSQQNFLRETQPTLGNPVLPRMSIPFPNLQIDPPYTLEPLQHAYDLTEWLRVTKNLG</sequence>
<feature type="signal peptide" evidence="1">
    <location>
        <begin position="1"/>
        <end position="21"/>
    </location>
</feature>
<evidence type="ECO:0000313" key="2">
    <source>
        <dbReference type="EMBL" id="KAL3266291.1"/>
    </source>
</evidence>
<protein>
    <submittedName>
        <fullName evidence="2">Uncharacterized protein</fullName>
    </submittedName>
</protein>
<evidence type="ECO:0000313" key="3">
    <source>
        <dbReference type="Proteomes" id="UP001516400"/>
    </source>
</evidence>
<dbReference type="EMBL" id="JABFTP020000001">
    <property type="protein sequence ID" value="KAL3266291.1"/>
    <property type="molecule type" value="Genomic_DNA"/>
</dbReference>
<comment type="caution">
    <text evidence="2">The sequence shown here is derived from an EMBL/GenBank/DDBJ whole genome shotgun (WGS) entry which is preliminary data.</text>
</comment>
<organism evidence="2 3">
    <name type="scientific">Cryptolaemus montrouzieri</name>
    <dbReference type="NCBI Taxonomy" id="559131"/>
    <lineage>
        <taxon>Eukaryota</taxon>
        <taxon>Metazoa</taxon>
        <taxon>Ecdysozoa</taxon>
        <taxon>Arthropoda</taxon>
        <taxon>Hexapoda</taxon>
        <taxon>Insecta</taxon>
        <taxon>Pterygota</taxon>
        <taxon>Neoptera</taxon>
        <taxon>Endopterygota</taxon>
        <taxon>Coleoptera</taxon>
        <taxon>Polyphaga</taxon>
        <taxon>Cucujiformia</taxon>
        <taxon>Coccinelloidea</taxon>
        <taxon>Coccinellidae</taxon>
        <taxon>Scymninae</taxon>
        <taxon>Scymnini</taxon>
        <taxon>Cryptolaemus</taxon>
    </lineage>
</organism>
<keyword evidence="1" id="KW-0732">Signal</keyword>
<dbReference type="Proteomes" id="UP001516400">
    <property type="component" value="Unassembled WGS sequence"/>
</dbReference>
<name>A0ABD2MJK3_9CUCU</name>
<evidence type="ECO:0000256" key="1">
    <source>
        <dbReference type="SAM" id="SignalP"/>
    </source>
</evidence>
<accession>A0ABD2MJK3</accession>
<reference evidence="2 3" key="1">
    <citation type="journal article" date="2021" name="BMC Biol.">
        <title>Horizontally acquired antibacterial genes associated with adaptive radiation of ladybird beetles.</title>
        <authorList>
            <person name="Li H.S."/>
            <person name="Tang X.F."/>
            <person name="Huang Y.H."/>
            <person name="Xu Z.Y."/>
            <person name="Chen M.L."/>
            <person name="Du X.Y."/>
            <person name="Qiu B.Y."/>
            <person name="Chen P.T."/>
            <person name="Zhang W."/>
            <person name="Slipinski A."/>
            <person name="Escalona H.E."/>
            <person name="Waterhouse R.M."/>
            <person name="Zwick A."/>
            <person name="Pang H."/>
        </authorList>
    </citation>
    <scope>NUCLEOTIDE SEQUENCE [LARGE SCALE GENOMIC DNA]</scope>
    <source>
        <strain evidence="2">SYSU2018</strain>
    </source>
</reference>
<dbReference type="AlphaFoldDB" id="A0ABD2MJK3"/>
<feature type="chain" id="PRO_5044841727" evidence="1">
    <location>
        <begin position="22"/>
        <end position="202"/>
    </location>
</feature>
<keyword evidence="3" id="KW-1185">Reference proteome</keyword>